<dbReference type="OrthoDB" id="9815923at2"/>
<dbReference type="PROSITE" id="PS50005">
    <property type="entry name" value="TPR"/>
    <property type="match status" value="1"/>
</dbReference>
<dbReference type="EMBL" id="AZRM01000046">
    <property type="protein sequence ID" value="PNR98902.1"/>
    <property type="molecule type" value="Genomic_DNA"/>
</dbReference>
<feature type="domain" description="Glycosyltransferase 2-like" evidence="4">
    <location>
        <begin position="10"/>
        <end position="146"/>
    </location>
</feature>
<dbReference type="Pfam" id="PF07719">
    <property type="entry name" value="TPR_2"/>
    <property type="match status" value="1"/>
</dbReference>
<keyword evidence="6" id="KW-1185">Reference proteome</keyword>
<dbReference type="PANTHER" id="PTHR43630">
    <property type="entry name" value="POLY-BETA-1,6-N-ACETYL-D-GLUCOSAMINE SYNTHASE"/>
    <property type="match status" value="1"/>
</dbReference>
<name>A0A2K1P7X4_9BACT</name>
<evidence type="ECO:0000256" key="3">
    <source>
        <dbReference type="PROSITE-ProRule" id="PRU00339"/>
    </source>
</evidence>
<dbReference type="Gene3D" id="3.90.550.10">
    <property type="entry name" value="Spore Coat Polysaccharide Biosynthesis Protein SpsA, Chain A"/>
    <property type="match status" value="1"/>
</dbReference>
<evidence type="ECO:0000313" key="6">
    <source>
        <dbReference type="Proteomes" id="UP000236199"/>
    </source>
</evidence>
<reference evidence="5 6" key="1">
    <citation type="submission" date="2013-12" db="EMBL/GenBank/DDBJ databases">
        <title>Comparative genomics of Petrotoga isolates.</title>
        <authorList>
            <person name="Nesbo C.L."/>
            <person name="Charchuk R."/>
            <person name="Chow K."/>
        </authorList>
    </citation>
    <scope>NUCLEOTIDE SEQUENCE [LARGE SCALE GENOMIC DNA]</scope>
    <source>
        <strain evidence="5 6">DSM 10691</strain>
    </source>
</reference>
<keyword evidence="1" id="KW-0677">Repeat</keyword>
<evidence type="ECO:0000256" key="2">
    <source>
        <dbReference type="ARBA" id="ARBA00022803"/>
    </source>
</evidence>
<evidence type="ECO:0000256" key="1">
    <source>
        <dbReference type="ARBA" id="ARBA00022737"/>
    </source>
</evidence>
<dbReference type="InterPro" id="IPR013105">
    <property type="entry name" value="TPR_2"/>
</dbReference>
<dbReference type="RefSeq" id="WP_103079345.1">
    <property type="nucleotide sequence ID" value="NZ_AZRM01000046.1"/>
</dbReference>
<evidence type="ECO:0000259" key="4">
    <source>
        <dbReference type="Pfam" id="PF00535"/>
    </source>
</evidence>
<dbReference type="PANTHER" id="PTHR43630:SF2">
    <property type="entry name" value="GLYCOSYLTRANSFERASE"/>
    <property type="match status" value="1"/>
</dbReference>
<dbReference type="SUPFAM" id="SSF53448">
    <property type="entry name" value="Nucleotide-diphospho-sugar transferases"/>
    <property type="match status" value="1"/>
</dbReference>
<protein>
    <submittedName>
        <fullName evidence="5">Glycosyltransferase</fullName>
    </submittedName>
</protein>
<dbReference type="SMART" id="SM00028">
    <property type="entry name" value="TPR"/>
    <property type="match status" value="2"/>
</dbReference>
<evidence type="ECO:0000313" key="5">
    <source>
        <dbReference type="EMBL" id="PNR98902.1"/>
    </source>
</evidence>
<keyword evidence="5" id="KW-0808">Transferase</keyword>
<dbReference type="AlphaFoldDB" id="A0A2K1P7X4"/>
<dbReference type="Pfam" id="PF00535">
    <property type="entry name" value="Glycos_transf_2"/>
    <property type="match status" value="1"/>
</dbReference>
<dbReference type="Proteomes" id="UP000236199">
    <property type="component" value="Unassembled WGS sequence"/>
</dbReference>
<accession>A0A2K1P7X4</accession>
<comment type="caution">
    <text evidence="5">The sequence shown here is derived from an EMBL/GenBank/DDBJ whole genome shotgun (WGS) entry which is preliminary data.</text>
</comment>
<organism evidence="5 6">
    <name type="scientific">Petrotoga miotherma DSM 10691</name>
    <dbReference type="NCBI Taxonomy" id="1434326"/>
    <lineage>
        <taxon>Bacteria</taxon>
        <taxon>Thermotogati</taxon>
        <taxon>Thermotogota</taxon>
        <taxon>Thermotogae</taxon>
        <taxon>Petrotogales</taxon>
        <taxon>Petrotogaceae</taxon>
        <taxon>Petrotoga</taxon>
    </lineage>
</organism>
<feature type="repeat" description="TPR" evidence="3">
    <location>
        <begin position="514"/>
        <end position="547"/>
    </location>
</feature>
<dbReference type="CDD" id="cd02511">
    <property type="entry name" value="Beta4Glucosyltransferase"/>
    <property type="match status" value="1"/>
</dbReference>
<dbReference type="InterPro" id="IPR011990">
    <property type="entry name" value="TPR-like_helical_dom_sf"/>
</dbReference>
<dbReference type="GO" id="GO:0016740">
    <property type="term" value="F:transferase activity"/>
    <property type="evidence" value="ECO:0007669"/>
    <property type="project" value="UniProtKB-KW"/>
</dbReference>
<sequence length="883" mass="102819">MSSDNEKLLSVAMIVKDEEANIRRALEAIKDVADEIIVVDTGSTDRTPQIVKEYTDKLYFHEWQNDFSEARNYSLKFPTCEWVLIYDADEEVSEAFKRNIREFLKKQAKDVNTVYIPTISYMDIDCTRTEVASTPRIFRKGTIEYKNVVHNQAIYKPKVVRGNFPILHYGYIWTRVLKRKKYERTSTLIREQLKEAKHPIERLYYLVQLYKTESIGGYTYKKNQVAWETLAEIKKVGRVPAIGLEFLYLFGLDCVFGGLKDLGKELLQKCIDATPQYPDPYFGMMALYERSCDWDELIEWGEKFFKVLDEAMKNVENFDWTIMSFKQVPLAHILMARAMLKRKDFEGFNNHISLAFGEDENITIDKKNLYVLLNDIKEGVEDKKDSLTADKEEWEKVLPGFKVMVEGVEKSGIVIYYDNIVEKIAELEVEVDENLLDKLSCRNELSKYIIKKMKTSEDQLLDFITKDDYLNFVEKNGIPGILLFYSVLQNTKDTVDTLKTLSTLRKIEDEKIQGVLYALLGDCYLRLKRFKEALTQYKKSLEILPDLSRFIKPIIEDLSTKLDPEMDGVYEEIYAHFASGKEFIFDIMGYIGQENAQKLYLISDAPLALYISGISFIQKDPQKAEMLLKKVENIEEFPFYYYRLAKIYEKKDIKKAFDLHLKAVEENNKLADISFGRYSYSGLYPNTQISFMKSDDEMIWVGNISEKFSQLGIIHPIRSWKRSDTLMYASPYPSDEALRIYEEREKGAYKSIPLEIKKEIILKGLIDSGFKDVKVLGVDKEKYESVFEDLGVSVKDNSNNILIVGEFEKNYNVSDILKKARNVLAFVYVPDLKDRENVVWFIPKFRVLRTTSQLISLFEKEGFKVSKVEAIDGNLRCFQAYKE</sequence>
<proteinExistence type="predicted"/>
<dbReference type="SUPFAM" id="SSF48452">
    <property type="entry name" value="TPR-like"/>
    <property type="match status" value="1"/>
</dbReference>
<dbReference type="Gene3D" id="1.25.40.10">
    <property type="entry name" value="Tetratricopeptide repeat domain"/>
    <property type="match status" value="2"/>
</dbReference>
<dbReference type="InterPro" id="IPR019734">
    <property type="entry name" value="TPR_rpt"/>
</dbReference>
<dbReference type="InterPro" id="IPR001173">
    <property type="entry name" value="Glyco_trans_2-like"/>
</dbReference>
<gene>
    <name evidence="5" type="ORF">X928_08820</name>
</gene>
<dbReference type="InterPro" id="IPR029044">
    <property type="entry name" value="Nucleotide-diphossugar_trans"/>
</dbReference>
<keyword evidence="2 3" id="KW-0802">TPR repeat</keyword>